<accession>A0AAV5UWG5</accession>
<evidence type="ECO:0000313" key="2">
    <source>
        <dbReference type="Proteomes" id="UP001432322"/>
    </source>
</evidence>
<organism evidence="1 2">
    <name type="scientific">Pristionchus fissidentatus</name>
    <dbReference type="NCBI Taxonomy" id="1538716"/>
    <lineage>
        <taxon>Eukaryota</taxon>
        <taxon>Metazoa</taxon>
        <taxon>Ecdysozoa</taxon>
        <taxon>Nematoda</taxon>
        <taxon>Chromadorea</taxon>
        <taxon>Rhabditida</taxon>
        <taxon>Rhabditina</taxon>
        <taxon>Diplogasteromorpha</taxon>
        <taxon>Diplogasteroidea</taxon>
        <taxon>Neodiplogasteridae</taxon>
        <taxon>Pristionchus</taxon>
    </lineage>
</organism>
<reference evidence="1" key="1">
    <citation type="submission" date="2023-10" db="EMBL/GenBank/DDBJ databases">
        <title>Genome assembly of Pristionchus species.</title>
        <authorList>
            <person name="Yoshida K."/>
            <person name="Sommer R.J."/>
        </authorList>
    </citation>
    <scope>NUCLEOTIDE SEQUENCE</scope>
    <source>
        <strain evidence="1">RS5133</strain>
    </source>
</reference>
<feature type="non-terminal residue" evidence="1">
    <location>
        <position position="1"/>
    </location>
</feature>
<gene>
    <name evidence="1" type="ORF">PFISCL1PPCAC_1356</name>
</gene>
<feature type="non-terminal residue" evidence="1">
    <location>
        <position position="92"/>
    </location>
</feature>
<dbReference type="Proteomes" id="UP001432322">
    <property type="component" value="Unassembled WGS sequence"/>
</dbReference>
<proteinExistence type="predicted"/>
<dbReference type="EMBL" id="BTSY01000001">
    <property type="protein sequence ID" value="GMT10059.1"/>
    <property type="molecule type" value="Genomic_DNA"/>
</dbReference>
<name>A0AAV5UWG5_9BILA</name>
<sequence>SKSFCSSLPTVECDGHIHKMSLKNCQLGHKYIYCAKTAEKRTNGEWRFKDGVYTTFIQHYGDRCEITSKKEVQIILSKHYIKHFDFEDLDRI</sequence>
<dbReference type="AlphaFoldDB" id="A0AAV5UWG5"/>
<keyword evidence="2" id="KW-1185">Reference proteome</keyword>
<evidence type="ECO:0000313" key="1">
    <source>
        <dbReference type="EMBL" id="GMT10059.1"/>
    </source>
</evidence>
<comment type="caution">
    <text evidence="1">The sequence shown here is derived from an EMBL/GenBank/DDBJ whole genome shotgun (WGS) entry which is preliminary data.</text>
</comment>
<protein>
    <submittedName>
        <fullName evidence="1">Uncharacterized protein</fullName>
    </submittedName>
</protein>